<keyword evidence="6" id="KW-0269">Exonuclease</keyword>
<dbReference type="InterPro" id="IPR011335">
    <property type="entry name" value="Restrct_endonuc-II-like"/>
</dbReference>
<dbReference type="Gene3D" id="3.40.50.300">
    <property type="entry name" value="P-loop containing nucleotide triphosphate hydrolases"/>
    <property type="match status" value="4"/>
</dbReference>
<feature type="domain" description="UvrD-like helicase ATP-binding" evidence="17">
    <location>
        <begin position="7"/>
        <end position="487"/>
    </location>
</feature>
<keyword evidence="10" id="KW-0413">Isomerase</keyword>
<dbReference type="PROSITE" id="PS51217">
    <property type="entry name" value="UVRD_HELICASE_CTER"/>
    <property type="match status" value="1"/>
</dbReference>
<comment type="catalytic activity">
    <reaction evidence="14">
        <text>ATP + H2O = ADP + phosphate + H(+)</text>
        <dbReference type="Rhea" id="RHEA:13065"/>
        <dbReference type="ChEBI" id="CHEBI:15377"/>
        <dbReference type="ChEBI" id="CHEBI:15378"/>
        <dbReference type="ChEBI" id="CHEBI:30616"/>
        <dbReference type="ChEBI" id="CHEBI:43474"/>
        <dbReference type="ChEBI" id="CHEBI:456216"/>
        <dbReference type="EC" id="5.6.2.4"/>
    </reaction>
</comment>
<keyword evidence="2 15" id="KW-0547">Nucleotide-binding</keyword>
<dbReference type="SUPFAM" id="SSF52540">
    <property type="entry name" value="P-loop containing nucleoside triphosphate hydrolases"/>
    <property type="match status" value="1"/>
</dbReference>
<evidence type="ECO:0000256" key="6">
    <source>
        <dbReference type="ARBA" id="ARBA00022839"/>
    </source>
</evidence>
<evidence type="ECO:0000259" key="17">
    <source>
        <dbReference type="PROSITE" id="PS51198"/>
    </source>
</evidence>
<evidence type="ECO:0000256" key="9">
    <source>
        <dbReference type="ARBA" id="ARBA00023204"/>
    </source>
</evidence>
<feature type="binding site" evidence="15">
    <location>
        <begin position="28"/>
        <end position="35"/>
    </location>
    <ligand>
        <name>ATP</name>
        <dbReference type="ChEBI" id="CHEBI:30616"/>
    </ligand>
</feature>
<dbReference type="InterPro" id="IPR038726">
    <property type="entry name" value="PDDEXK_AddAB-type"/>
</dbReference>
<evidence type="ECO:0000256" key="5">
    <source>
        <dbReference type="ARBA" id="ARBA00022806"/>
    </source>
</evidence>
<dbReference type="PANTHER" id="PTHR11070:SF2">
    <property type="entry name" value="ATP-DEPENDENT DNA HELICASE SRS2"/>
    <property type="match status" value="1"/>
</dbReference>
<dbReference type="GO" id="GO:0004386">
    <property type="term" value="F:helicase activity"/>
    <property type="evidence" value="ECO:0007669"/>
    <property type="project" value="UniProtKB-KW"/>
</dbReference>
<organism evidence="19 20">
    <name type="scientific">Parasphingorhabdus cellanae</name>
    <dbReference type="NCBI Taxonomy" id="2806553"/>
    <lineage>
        <taxon>Bacteria</taxon>
        <taxon>Pseudomonadati</taxon>
        <taxon>Pseudomonadota</taxon>
        <taxon>Alphaproteobacteria</taxon>
        <taxon>Sphingomonadales</taxon>
        <taxon>Sphingomonadaceae</taxon>
        <taxon>Parasphingorhabdus</taxon>
    </lineage>
</organism>
<dbReference type="Proteomes" id="UP000663923">
    <property type="component" value="Chromosome"/>
</dbReference>
<keyword evidence="3" id="KW-0227">DNA damage</keyword>
<evidence type="ECO:0000313" key="20">
    <source>
        <dbReference type="Proteomes" id="UP000663923"/>
    </source>
</evidence>
<dbReference type="EMBL" id="CP071794">
    <property type="protein sequence ID" value="QTD56116.1"/>
    <property type="molecule type" value="Genomic_DNA"/>
</dbReference>
<reference evidence="19 20" key="1">
    <citation type="submission" date="2021-03" db="EMBL/GenBank/DDBJ databases">
        <title>Complete genome of Parasphingorhabdus_sp.JHSY0214.</title>
        <authorList>
            <person name="Yoo J.H."/>
            <person name="Bae J.W."/>
        </authorList>
    </citation>
    <scope>NUCLEOTIDE SEQUENCE [LARGE SCALE GENOMIC DNA]</scope>
    <source>
        <strain evidence="19 20">JHSY0214</strain>
    </source>
</reference>
<feature type="region of interest" description="Disordered" evidence="16">
    <location>
        <begin position="950"/>
        <end position="974"/>
    </location>
</feature>
<evidence type="ECO:0000256" key="4">
    <source>
        <dbReference type="ARBA" id="ARBA00022801"/>
    </source>
</evidence>
<dbReference type="InterPro" id="IPR027417">
    <property type="entry name" value="P-loop_NTPase"/>
</dbReference>
<dbReference type="InterPro" id="IPR014017">
    <property type="entry name" value="DNA_helicase_UvrD-like_C"/>
</dbReference>
<dbReference type="InterPro" id="IPR014016">
    <property type="entry name" value="UvrD-like_ATP-bd"/>
</dbReference>
<evidence type="ECO:0000256" key="7">
    <source>
        <dbReference type="ARBA" id="ARBA00022840"/>
    </source>
</evidence>
<dbReference type="EC" id="5.6.2.4" evidence="12"/>
<dbReference type="Gene3D" id="1.10.486.10">
    <property type="entry name" value="PCRA, domain 4"/>
    <property type="match status" value="1"/>
</dbReference>
<feature type="domain" description="UvrD-like helicase C-terminal" evidence="18">
    <location>
        <begin position="503"/>
        <end position="787"/>
    </location>
</feature>
<evidence type="ECO:0000256" key="3">
    <source>
        <dbReference type="ARBA" id="ARBA00022763"/>
    </source>
</evidence>
<evidence type="ECO:0000256" key="11">
    <source>
        <dbReference type="ARBA" id="ARBA00034617"/>
    </source>
</evidence>
<evidence type="ECO:0000313" key="19">
    <source>
        <dbReference type="EMBL" id="QTD56116.1"/>
    </source>
</evidence>
<keyword evidence="1" id="KW-0540">Nuclease</keyword>
<keyword evidence="8" id="KW-0238">DNA-binding</keyword>
<evidence type="ECO:0000256" key="10">
    <source>
        <dbReference type="ARBA" id="ARBA00023235"/>
    </source>
</evidence>
<evidence type="ECO:0000256" key="1">
    <source>
        <dbReference type="ARBA" id="ARBA00022722"/>
    </source>
</evidence>
<accession>A0ABX7T3K1</accession>
<gene>
    <name evidence="19" type="primary">addA</name>
    <name evidence="19" type="ORF">J4G78_00445</name>
</gene>
<dbReference type="RefSeq" id="WP_207987938.1">
    <property type="nucleotide sequence ID" value="NZ_CP071794.1"/>
</dbReference>
<keyword evidence="9" id="KW-0234">DNA repair</keyword>
<dbReference type="InterPro" id="IPR000212">
    <property type="entry name" value="DNA_helicase_UvrD/REP"/>
</dbReference>
<evidence type="ECO:0000256" key="12">
    <source>
        <dbReference type="ARBA" id="ARBA00034808"/>
    </source>
</evidence>
<name>A0ABX7T3K1_9SPHN</name>
<keyword evidence="7 15" id="KW-0067">ATP-binding</keyword>
<evidence type="ECO:0000259" key="18">
    <source>
        <dbReference type="PROSITE" id="PS51217"/>
    </source>
</evidence>
<keyword evidence="5 15" id="KW-0347">Helicase</keyword>
<keyword evidence="20" id="KW-1185">Reference proteome</keyword>
<evidence type="ECO:0000256" key="13">
    <source>
        <dbReference type="ARBA" id="ARBA00034923"/>
    </source>
</evidence>
<dbReference type="Pfam" id="PF00580">
    <property type="entry name" value="UvrD-helicase"/>
    <property type="match status" value="1"/>
</dbReference>
<protein>
    <recommendedName>
        <fullName evidence="12">DNA 3'-5' helicase</fullName>
        <ecNumber evidence="12">5.6.2.4</ecNumber>
    </recommendedName>
    <alternativeName>
        <fullName evidence="13">DNA 3'-5' helicase II</fullName>
    </alternativeName>
</protein>
<sequence length="1152" mass="127544">MSEAPTLYPLADKQSDAVQPDDNIWLSASAGTGKTQVLTARVFRLLLRENVKPEHILCLTFTKAGAAEMADRIHRQLASWVRADDAKLATDLSAIGAPVDPATREYARTLFARVLDARGGGLRIMTIHSFCQTLLASFPEEAGIPALFKPIEERDQKILARQALGDLLLAEEAAGNTGIIQAIQALSVRMGEEETEKYLMKCASKADAMENLPSGVLPFVRGLLGLPTEGDAQNWLEERCTDEAFNVASLEDMAEALAGWGTKTATAYIEQIRNWIAADPAHRAATLPDLHKIWAKVDGEWRAVSKGLDKAAPHYHELSVAMYDECRQLLETKALFDYADLFAGALTAGRGFYHRYAQAKKLQGVVDFDDMIRMTAKLLNQGNMAEWIRYKLDQRTDHILVDEAQDTNLAQWDIVRALAGEFFAGLGASADKIRTLFTVGDFKQAIFGFQGTSPHNYVQARDDFFARAEASERPFKDLPLDRSFRSTPPVLEVVDKVLEYVGEKELGLDKAIPPHQSHFAGEPGSVTLWQPVAHGAVSNADDEEGWLSDEKRVFAQRLALQIKEWLSLETPLWLNQKNRPLQPKDIMILVSKRDDLSALIVARLFAENVPVAGIDRIRLNQPLVVQDLLAAIRFVLQPNDDLNLASLLVSPLLGWTQEDLLERGYRGDAHKDKSLWQYLRTQDALVNHIEPLRTLLNMADFNTPYQFLETIVSGPMQGRKKLTARLSHAALDPLEELLNTALAFEQDHIPTLQGFLDWFDRGDVEIKRDQIEGGNEVRLMTVHGAKGLQAPLVILANATFDPANKKSGGFDIPDPMRPDDDLEYPVVPVRKAERTGLLDAFATVADGRERQEHWRLLYVAMTRAEEHLVVTGILGPKAKGVVPDGSWYNAVEQGLKALGSELTETVRWIAQRAYTGSNVTKMPAVGAKQGKPSSNDGPIALPEWLFAPAPKEARPPRPLTPSDLGPDDAANPPSAQIMRDAAKRGKLLHSLFERLPDIAPDKRKYVADRWLEKQKQIGDAARRKALIDTVVAVLDNPDWSALFSPDSFAEAPIAAVVDQHVVSGTVDRLLVTDNLITVIDFKTGRAVPKEAAQAPRAYLRQMAAYVAALEKIFPDRPVKAALLYTQGPTLLELSGDLIVQHKPTNKPDLDRP</sequence>
<dbReference type="PANTHER" id="PTHR11070">
    <property type="entry name" value="UVRD / RECB / PCRA DNA HELICASE FAMILY MEMBER"/>
    <property type="match status" value="1"/>
</dbReference>
<evidence type="ECO:0000256" key="15">
    <source>
        <dbReference type="PROSITE-ProRule" id="PRU00560"/>
    </source>
</evidence>
<dbReference type="Pfam" id="PF13361">
    <property type="entry name" value="UvrD_C"/>
    <property type="match status" value="1"/>
</dbReference>
<dbReference type="InterPro" id="IPR014151">
    <property type="entry name" value="DNA_helicase_AddA"/>
</dbReference>
<dbReference type="InterPro" id="IPR011604">
    <property type="entry name" value="PDDEXK-like_dom_sf"/>
</dbReference>
<dbReference type="PROSITE" id="PS51198">
    <property type="entry name" value="UVRD_HELICASE_ATP_BIND"/>
    <property type="match status" value="1"/>
</dbReference>
<evidence type="ECO:0000256" key="8">
    <source>
        <dbReference type="ARBA" id="ARBA00023125"/>
    </source>
</evidence>
<keyword evidence="4 15" id="KW-0378">Hydrolase</keyword>
<dbReference type="SUPFAM" id="SSF52980">
    <property type="entry name" value="Restriction endonuclease-like"/>
    <property type="match status" value="1"/>
</dbReference>
<proteinExistence type="predicted"/>
<comment type="catalytic activity">
    <reaction evidence="11">
        <text>Couples ATP hydrolysis with the unwinding of duplex DNA by translocating in the 3'-5' direction.</text>
        <dbReference type="EC" id="5.6.2.4"/>
    </reaction>
</comment>
<dbReference type="Pfam" id="PF12705">
    <property type="entry name" value="PDDEXK_1"/>
    <property type="match status" value="1"/>
</dbReference>
<evidence type="ECO:0000256" key="16">
    <source>
        <dbReference type="SAM" id="MobiDB-lite"/>
    </source>
</evidence>
<evidence type="ECO:0000256" key="14">
    <source>
        <dbReference type="ARBA" id="ARBA00048988"/>
    </source>
</evidence>
<evidence type="ECO:0000256" key="2">
    <source>
        <dbReference type="ARBA" id="ARBA00022741"/>
    </source>
</evidence>
<dbReference type="NCBIfam" id="TIGR02784">
    <property type="entry name" value="addA_alphas"/>
    <property type="match status" value="1"/>
</dbReference>
<dbReference type="Gene3D" id="3.90.320.10">
    <property type="match status" value="1"/>
</dbReference>